<evidence type="ECO:0000313" key="3">
    <source>
        <dbReference type="Proteomes" id="UP000253083"/>
    </source>
</evidence>
<dbReference type="AlphaFoldDB" id="A0A395JT48"/>
<proteinExistence type="predicted"/>
<dbReference type="PROSITE" id="PS51257">
    <property type="entry name" value="PROKAR_LIPOPROTEIN"/>
    <property type="match status" value="1"/>
</dbReference>
<keyword evidence="1" id="KW-0732">Signal</keyword>
<dbReference type="OrthoDB" id="9769898at2"/>
<keyword evidence="3" id="KW-1185">Reference proteome</keyword>
<protein>
    <submittedName>
        <fullName evidence="2">Uncharacterized protein DUF885</fullName>
    </submittedName>
</protein>
<comment type="caution">
    <text evidence="2">The sequence shown here is derived from an EMBL/GenBank/DDBJ whole genome shotgun (WGS) entry which is preliminary data.</text>
</comment>
<dbReference type="InParanoid" id="A0A395JT48"/>
<evidence type="ECO:0000256" key="1">
    <source>
        <dbReference type="SAM" id="SignalP"/>
    </source>
</evidence>
<name>A0A395JT48_9GAMM</name>
<sequence length="371" mass="40613">MLKSIRLGLTYGATALLLLACDKPASTPNTQATDAVVDSSAIAESSNRADNSEINEFFQAVYDREVSQNPERQSALGLKTEDQDKWTDISDAAAQANVDEAKADLNKLAEFDRDALTPDNQLSADLFAYQFQETINQAPYRKHAYIVDQFRGQVTDKVSLLLNAHSIDTVKDAEDYIARIEGLQDVYATMTKQLADRAEFGVMTPAFAYSDMLNDIGGLGKGAPIEESDQAHTLLADFTTKLAELTASEEQKDQLTARASAAISGPFKAGIDALTTEIKRQSTLVDGNKGVWSLPNGEAFYQAQIKRFTTLDLTADEVHQRGLADVERIHTEMRGIMQTLGFEGSLQTSLNLCAPILATFIAMTMPVELHF</sequence>
<accession>A0A395JT48</accession>
<feature type="signal peptide" evidence="1">
    <location>
        <begin position="1"/>
        <end position="20"/>
    </location>
</feature>
<dbReference type="EMBL" id="QNRT01000001">
    <property type="protein sequence ID" value="RBP53656.1"/>
    <property type="molecule type" value="Genomic_DNA"/>
</dbReference>
<dbReference type="InterPro" id="IPR010281">
    <property type="entry name" value="DUF885"/>
</dbReference>
<dbReference type="Proteomes" id="UP000253083">
    <property type="component" value="Unassembled WGS sequence"/>
</dbReference>
<reference evidence="2 3" key="1">
    <citation type="submission" date="2018-06" db="EMBL/GenBank/DDBJ databases">
        <title>Genomic Encyclopedia of Type Strains, Phase IV (KMG-IV): sequencing the most valuable type-strain genomes for metagenomic binning, comparative biology and taxonomic classification.</title>
        <authorList>
            <person name="Goeker M."/>
        </authorList>
    </citation>
    <scope>NUCLEOTIDE SEQUENCE [LARGE SCALE GENOMIC DNA]</scope>
    <source>
        <strain evidence="2 3">DSM 24032</strain>
    </source>
</reference>
<dbReference type="PANTHER" id="PTHR33361:SF16">
    <property type="entry name" value="DUF885 DOMAIN-CONTAINING PROTEIN"/>
    <property type="match status" value="1"/>
</dbReference>
<gene>
    <name evidence="2" type="ORF">DFR28_1011043</name>
</gene>
<feature type="chain" id="PRO_5017441569" evidence="1">
    <location>
        <begin position="21"/>
        <end position="371"/>
    </location>
</feature>
<dbReference type="PANTHER" id="PTHR33361">
    <property type="entry name" value="GLR0591 PROTEIN"/>
    <property type="match status" value="1"/>
</dbReference>
<organism evidence="2 3">
    <name type="scientific">Arenicella xantha</name>
    <dbReference type="NCBI Taxonomy" id="644221"/>
    <lineage>
        <taxon>Bacteria</taxon>
        <taxon>Pseudomonadati</taxon>
        <taxon>Pseudomonadota</taxon>
        <taxon>Gammaproteobacteria</taxon>
        <taxon>Arenicellales</taxon>
        <taxon>Arenicellaceae</taxon>
        <taxon>Arenicella</taxon>
    </lineage>
</organism>
<dbReference type="Pfam" id="PF05960">
    <property type="entry name" value="DUF885"/>
    <property type="match status" value="1"/>
</dbReference>
<evidence type="ECO:0000313" key="2">
    <source>
        <dbReference type="EMBL" id="RBP53656.1"/>
    </source>
</evidence>